<evidence type="ECO:0000313" key="3">
    <source>
        <dbReference type="Proteomes" id="UP000254893"/>
    </source>
</evidence>
<protein>
    <recommendedName>
        <fullName evidence="1">DUF6965 domain-containing protein</fullName>
    </recommendedName>
</protein>
<dbReference type="AlphaFoldDB" id="A0A380BKG2"/>
<dbReference type="InterPro" id="IPR054238">
    <property type="entry name" value="DUF6965"/>
</dbReference>
<gene>
    <name evidence="2" type="ORF">NCTC11388_01147</name>
</gene>
<sequence>MAIFAAMDAAELKQYFSSRELPTEIRIAPHMVVTNVPEFLRISFICIDMWEKDVEKCPSWVRLQLLKDALEQ</sequence>
<dbReference type="EMBL" id="UGYW01000002">
    <property type="protein sequence ID" value="SUJ02662.1"/>
    <property type="molecule type" value="Genomic_DNA"/>
</dbReference>
<organism evidence="2 3">
    <name type="scientific">Sphingobacterium spiritivorum</name>
    <name type="common">Flavobacterium spiritivorum</name>
    <dbReference type="NCBI Taxonomy" id="258"/>
    <lineage>
        <taxon>Bacteria</taxon>
        <taxon>Pseudomonadati</taxon>
        <taxon>Bacteroidota</taxon>
        <taxon>Sphingobacteriia</taxon>
        <taxon>Sphingobacteriales</taxon>
        <taxon>Sphingobacteriaceae</taxon>
        <taxon>Sphingobacterium</taxon>
    </lineage>
</organism>
<proteinExistence type="predicted"/>
<feature type="domain" description="DUF6965" evidence="1">
    <location>
        <begin position="7"/>
        <end position="72"/>
    </location>
</feature>
<dbReference type="Proteomes" id="UP000254893">
    <property type="component" value="Unassembled WGS sequence"/>
</dbReference>
<evidence type="ECO:0000313" key="2">
    <source>
        <dbReference type="EMBL" id="SUJ02662.1"/>
    </source>
</evidence>
<accession>A0A380BKG2</accession>
<name>A0A380BKG2_SPHSI</name>
<reference evidence="2 3" key="1">
    <citation type="submission" date="2018-06" db="EMBL/GenBank/DDBJ databases">
        <authorList>
            <consortium name="Pathogen Informatics"/>
            <person name="Doyle S."/>
        </authorList>
    </citation>
    <scope>NUCLEOTIDE SEQUENCE [LARGE SCALE GENOMIC DNA]</scope>
    <source>
        <strain evidence="2 3">NCTC11388</strain>
    </source>
</reference>
<dbReference type="Pfam" id="PF22292">
    <property type="entry name" value="DUF6965"/>
    <property type="match status" value="1"/>
</dbReference>
<evidence type="ECO:0000259" key="1">
    <source>
        <dbReference type="Pfam" id="PF22292"/>
    </source>
</evidence>